<evidence type="ECO:0000313" key="1">
    <source>
        <dbReference type="EMBL" id="ADL11671.1"/>
    </source>
</evidence>
<dbReference type="STRING" id="574087.Acear_0120"/>
<accession>D9QSY3</accession>
<evidence type="ECO:0008006" key="3">
    <source>
        <dbReference type="Google" id="ProtNLM"/>
    </source>
</evidence>
<reference evidence="1 2" key="1">
    <citation type="journal article" date="2010" name="Stand. Genomic Sci.">
        <title>Complete genome sequence of Acetohalobium arabaticum type strain (Z-7288).</title>
        <authorList>
            <person name="Sikorski J."/>
            <person name="Lapidus A."/>
            <person name="Chertkov O."/>
            <person name="Lucas S."/>
            <person name="Copeland A."/>
            <person name="Glavina Del Rio T."/>
            <person name="Nolan M."/>
            <person name="Tice H."/>
            <person name="Cheng J.F."/>
            <person name="Han C."/>
            <person name="Brambilla E."/>
            <person name="Pitluck S."/>
            <person name="Liolios K."/>
            <person name="Ivanova N."/>
            <person name="Mavromatis K."/>
            <person name="Mikhailova N."/>
            <person name="Pati A."/>
            <person name="Bruce D."/>
            <person name="Detter C."/>
            <person name="Tapia R."/>
            <person name="Goodwin L."/>
            <person name="Chen A."/>
            <person name="Palaniappan K."/>
            <person name="Land M."/>
            <person name="Hauser L."/>
            <person name="Chang Y.J."/>
            <person name="Jeffries C.D."/>
            <person name="Rohde M."/>
            <person name="Goker M."/>
            <person name="Spring S."/>
            <person name="Woyke T."/>
            <person name="Bristow J."/>
            <person name="Eisen J.A."/>
            <person name="Markowitz V."/>
            <person name="Hugenholtz P."/>
            <person name="Kyrpides N.C."/>
            <person name="Klenk H.P."/>
        </authorList>
    </citation>
    <scope>NUCLEOTIDE SEQUENCE [LARGE SCALE GENOMIC DNA]</scope>
    <source>
        <strain evidence="2">ATCC 49924 / DSM 5501 / Z-7288</strain>
    </source>
</reference>
<name>D9QSY3_ACEAZ</name>
<dbReference type="Proteomes" id="UP000001661">
    <property type="component" value="Chromosome"/>
</dbReference>
<dbReference type="eggNOG" id="COG5322">
    <property type="taxonomic scope" value="Bacteria"/>
</dbReference>
<protein>
    <recommendedName>
        <fullName evidence="3">Quinate 5-dehydrogenase</fullName>
    </recommendedName>
</protein>
<evidence type="ECO:0000313" key="2">
    <source>
        <dbReference type="Proteomes" id="UP000001661"/>
    </source>
</evidence>
<dbReference type="RefSeq" id="WP_013277118.1">
    <property type="nucleotide sequence ID" value="NC_014378.1"/>
</dbReference>
<dbReference type="EMBL" id="CP002105">
    <property type="protein sequence ID" value="ADL11671.1"/>
    <property type="molecule type" value="Genomic_DNA"/>
</dbReference>
<proteinExistence type="predicted"/>
<dbReference type="OrthoDB" id="9780944at2"/>
<gene>
    <name evidence="1" type="ordered locus">Acear_0120</name>
</gene>
<dbReference type="HOGENOM" id="CLU_1007311_0_0_9"/>
<dbReference type="AlphaFoldDB" id="D9QSY3"/>
<sequence>MNKIVSVSLGSSARDHVVETEISDEVFRLERIGTDGDLQKAKKLFTELDGEVAALGMGGIDLHIYTQDSKYKLQDAAKLIADVGETPVVDGSGLKMTLEKRIISDLKQDYGLDLADKNILLTSAADRFGMASVFDKLGGNVYYGDLIFGLNLPLPIKSLKTIDYAIKLLGPVISRLPFKLLYPTGSKQETTGSNKYQKYYQWADIIAGDFHLIKKYLPYNLDDKIVITNTVTDDDIAMLQKRGVRLLITTTPELKGRSFGTNLLEAVFVSLIDKPVRAIKSNDYLALMDQLDFKPRLEVLNS</sequence>
<organism evidence="1 2">
    <name type="scientific">Acetohalobium arabaticum (strain ATCC 49924 / DSM 5501 / Z-7288)</name>
    <dbReference type="NCBI Taxonomy" id="574087"/>
    <lineage>
        <taxon>Bacteria</taxon>
        <taxon>Bacillati</taxon>
        <taxon>Bacillota</taxon>
        <taxon>Clostridia</taxon>
        <taxon>Halanaerobiales</taxon>
        <taxon>Halobacteroidaceae</taxon>
        <taxon>Acetohalobium</taxon>
    </lineage>
</organism>
<dbReference type="KEGG" id="aar:Acear_0120"/>
<keyword evidence="2" id="KW-1185">Reference proteome</keyword>